<dbReference type="PIRSF" id="PIRSF006704">
    <property type="entry name" value="TF_IIS"/>
    <property type="match status" value="1"/>
</dbReference>
<gene>
    <name evidence="15" type="ORF">TTRE_0000105901</name>
</gene>
<evidence type="ECO:0000313" key="15">
    <source>
        <dbReference type="EMBL" id="CDW52797.1"/>
    </source>
</evidence>
<dbReference type="SUPFAM" id="SSF57783">
    <property type="entry name" value="Zinc beta-ribbon"/>
    <property type="match status" value="1"/>
</dbReference>
<evidence type="ECO:0000256" key="10">
    <source>
        <dbReference type="RuleBase" id="RU368078"/>
    </source>
</evidence>
<keyword evidence="10" id="KW-0238">DNA-binding</keyword>
<feature type="domain" description="TFIIS-type" evidence="12">
    <location>
        <begin position="268"/>
        <end position="308"/>
    </location>
</feature>
<dbReference type="NCBIfam" id="TIGR01385">
    <property type="entry name" value="TFSII"/>
    <property type="match status" value="1"/>
</dbReference>
<keyword evidence="4 8" id="KW-0863">Zinc-finger</keyword>
<evidence type="ECO:0000256" key="4">
    <source>
        <dbReference type="ARBA" id="ARBA00022771"/>
    </source>
</evidence>
<dbReference type="EMBL" id="HG805831">
    <property type="protein sequence ID" value="CDW52797.1"/>
    <property type="molecule type" value="Genomic_DNA"/>
</dbReference>
<dbReference type="Gene3D" id="2.20.25.10">
    <property type="match status" value="1"/>
</dbReference>
<evidence type="ECO:0000256" key="1">
    <source>
        <dbReference type="ARBA" id="ARBA00004123"/>
    </source>
</evidence>
<dbReference type="CDD" id="cd00183">
    <property type="entry name" value="TFIIS_I"/>
    <property type="match status" value="1"/>
</dbReference>
<keyword evidence="5 10" id="KW-0862">Zinc</keyword>
<comment type="similarity">
    <text evidence="2 10">Belongs to the TFS-II family.</text>
</comment>
<proteinExistence type="inferred from homology"/>
<dbReference type="STRING" id="36087.A0A077YXI9"/>
<dbReference type="SMART" id="SM00509">
    <property type="entry name" value="TFS2N"/>
    <property type="match status" value="1"/>
</dbReference>
<comment type="subcellular location">
    <subcellularLocation>
        <location evidence="1 9 10">Nucleus</location>
    </subcellularLocation>
</comment>
<dbReference type="InterPro" id="IPR003618">
    <property type="entry name" value="TFIIS_cen_dom"/>
</dbReference>
<dbReference type="GO" id="GO:0003677">
    <property type="term" value="F:DNA binding"/>
    <property type="evidence" value="ECO:0007669"/>
    <property type="project" value="UniProtKB-KW"/>
</dbReference>
<dbReference type="InterPro" id="IPR003617">
    <property type="entry name" value="TFIIS/CRSP70_N_sub"/>
</dbReference>
<dbReference type="Gene3D" id="1.20.930.10">
    <property type="entry name" value="Conserved domain common to transcription factors TFIIS, elongin A, CRSP70"/>
    <property type="match status" value="1"/>
</dbReference>
<dbReference type="InterPro" id="IPR006289">
    <property type="entry name" value="TFSII"/>
</dbReference>
<feature type="domain" description="TFIIS central" evidence="14">
    <location>
        <begin position="150"/>
        <end position="265"/>
    </location>
</feature>
<dbReference type="PROSITE" id="PS00466">
    <property type="entry name" value="ZF_TFIIS_1"/>
    <property type="match status" value="1"/>
</dbReference>
<dbReference type="SUPFAM" id="SSF47676">
    <property type="entry name" value="Conserved domain common to transcription factors TFIIS, elongin A, CRSP70"/>
    <property type="match status" value="1"/>
</dbReference>
<evidence type="ECO:0000259" key="14">
    <source>
        <dbReference type="PROSITE" id="PS51321"/>
    </source>
</evidence>
<dbReference type="PANTHER" id="PTHR11477:SF0">
    <property type="entry name" value="IP08861P-RELATED"/>
    <property type="match status" value="1"/>
</dbReference>
<keyword evidence="10" id="KW-0805">Transcription regulation</keyword>
<reference evidence="15" key="2">
    <citation type="submission" date="2014-03" db="EMBL/GenBank/DDBJ databases">
        <title>The whipworm genome and dual-species transcriptomics of an intimate host-pathogen interaction.</title>
        <authorList>
            <person name="Foth B.J."/>
            <person name="Tsai I.J."/>
            <person name="Reid A.J."/>
            <person name="Bancroft A.J."/>
            <person name="Nichol S."/>
            <person name="Tracey A."/>
            <person name="Holroyd N."/>
            <person name="Cotton J.A."/>
            <person name="Stanley E.J."/>
            <person name="Zarowiecki M."/>
            <person name="Liu J.Z."/>
            <person name="Huckvale T."/>
            <person name="Cooper P.J."/>
            <person name="Grencis R.K."/>
            <person name="Berriman M."/>
        </authorList>
    </citation>
    <scope>NUCLEOTIDE SEQUENCE [LARGE SCALE GENOMIC DNA]</scope>
</reference>
<evidence type="ECO:0000313" key="16">
    <source>
        <dbReference type="Proteomes" id="UP000030665"/>
    </source>
</evidence>
<evidence type="ECO:0000259" key="13">
    <source>
        <dbReference type="PROSITE" id="PS51319"/>
    </source>
</evidence>
<keyword evidence="15" id="KW-0251">Elongation factor</keyword>
<dbReference type="AlphaFoldDB" id="A0A077YXI9"/>
<dbReference type="CDD" id="cd13749">
    <property type="entry name" value="Zn-ribbon_TFIIS"/>
    <property type="match status" value="1"/>
</dbReference>
<dbReference type="InterPro" id="IPR036575">
    <property type="entry name" value="TFIIS_cen_dom_sf"/>
</dbReference>
<dbReference type="InterPro" id="IPR017923">
    <property type="entry name" value="TFIIS_N"/>
</dbReference>
<dbReference type="InterPro" id="IPR035441">
    <property type="entry name" value="TFIIS/LEDGF_dom_sf"/>
</dbReference>
<evidence type="ECO:0000256" key="2">
    <source>
        <dbReference type="ARBA" id="ARBA00009647"/>
    </source>
</evidence>
<dbReference type="PANTHER" id="PTHR11477">
    <property type="entry name" value="TRANSCRIPTION FACTOR S-II ZINC FINGER DOMAIN-CONTAINING PROTEIN"/>
    <property type="match status" value="1"/>
</dbReference>
<dbReference type="PROSITE" id="PS51321">
    <property type="entry name" value="TFIIS_CENTRAL"/>
    <property type="match status" value="1"/>
</dbReference>
<dbReference type="FunFam" id="2.20.25.10:FF:000001">
    <property type="entry name" value="Probable Transcription elongation factor S-II"/>
    <property type="match status" value="1"/>
</dbReference>
<comment type="function">
    <text evidence="7">Necessary for efficient RNA polymerase II transcription elongation past template-encoded arresting sites. The arresting sites in DNA have the property of trapping a certain fraction of elongating RNA polymerases that pass through, resulting in locked ternary complexes. Cleavage of the nascent transcript by S-II allows the resumption of elongation from the new 3'-terminus.</text>
</comment>
<name>A0A077YXI9_TRITR</name>
<dbReference type="Pfam" id="PF07500">
    <property type="entry name" value="TFIIS_M"/>
    <property type="match status" value="1"/>
</dbReference>
<feature type="region of interest" description="Disordered" evidence="11">
    <location>
        <begin position="94"/>
        <end position="148"/>
    </location>
</feature>
<keyword evidence="10" id="KW-0804">Transcription</keyword>
<dbReference type="GO" id="GO:0008270">
    <property type="term" value="F:zinc ion binding"/>
    <property type="evidence" value="ECO:0007669"/>
    <property type="project" value="UniProtKB-UniRule"/>
</dbReference>
<dbReference type="OrthoDB" id="44867at2759"/>
<evidence type="ECO:0000256" key="7">
    <source>
        <dbReference type="ARBA" id="ARBA00025408"/>
    </source>
</evidence>
<organism evidence="15 16">
    <name type="scientific">Trichuris trichiura</name>
    <name type="common">Whipworm</name>
    <name type="synonym">Trichocephalus trichiurus</name>
    <dbReference type="NCBI Taxonomy" id="36087"/>
    <lineage>
        <taxon>Eukaryota</taxon>
        <taxon>Metazoa</taxon>
        <taxon>Ecdysozoa</taxon>
        <taxon>Nematoda</taxon>
        <taxon>Enoplea</taxon>
        <taxon>Dorylaimia</taxon>
        <taxon>Trichinellida</taxon>
        <taxon>Trichuridae</taxon>
        <taxon>Trichuris</taxon>
    </lineage>
</organism>
<sequence>MSAGPLVAEDVFRFVKMLGQITAGERPYSEALEILCALKMFPMTVEVLHKTRIGMTVNDLRKKSTSPEVQMEAKNLIRSWKKLIDAKMAKGDGSTLHKNDSVASNLSDMSRGSVTPPEAPTTDRYPNARQRSPPGLKSSNSSTASSGAHFRDKCRDMIFKSLETDHPVPGSLDRRMLAEAIEESIFNLFKDYNEKYRACIRSRVFNLRDKKNPELKENVLTGALSPEQLATMTSEEMASDTMKALRKKFTREAIDEHQLSQEGGTPTDMFKCARCGKKNCTYRQAQTRSADEPMTTFVYCRECGNRWKFS</sequence>
<feature type="compositionally biased region" description="Polar residues" evidence="11">
    <location>
        <begin position="101"/>
        <end position="113"/>
    </location>
</feature>
<dbReference type="Proteomes" id="UP000030665">
    <property type="component" value="Unassembled WGS sequence"/>
</dbReference>
<keyword evidence="3 10" id="KW-0479">Metal-binding</keyword>
<dbReference type="GO" id="GO:0005634">
    <property type="term" value="C:nucleus"/>
    <property type="evidence" value="ECO:0007669"/>
    <property type="project" value="UniProtKB-SubCell"/>
</dbReference>
<evidence type="ECO:0000256" key="9">
    <source>
        <dbReference type="PROSITE-ProRule" id="PRU00649"/>
    </source>
</evidence>
<dbReference type="Pfam" id="PF01096">
    <property type="entry name" value="Zn_ribbon_TFIIS"/>
    <property type="match status" value="1"/>
</dbReference>
<dbReference type="PROSITE" id="PS51319">
    <property type="entry name" value="TFIIS_N"/>
    <property type="match status" value="1"/>
</dbReference>
<feature type="domain" description="TFIIS N-terminal" evidence="13">
    <location>
        <begin position="10"/>
        <end position="87"/>
    </location>
</feature>
<dbReference type="SMART" id="SM00440">
    <property type="entry name" value="ZnF_C2C2"/>
    <property type="match status" value="1"/>
</dbReference>
<dbReference type="InterPro" id="IPR001222">
    <property type="entry name" value="Znf_TFIIS"/>
</dbReference>
<dbReference type="PROSITE" id="PS51133">
    <property type="entry name" value="ZF_TFIIS_2"/>
    <property type="match status" value="1"/>
</dbReference>
<dbReference type="GO" id="GO:0006368">
    <property type="term" value="P:transcription elongation by RNA polymerase II"/>
    <property type="evidence" value="ECO:0007669"/>
    <property type="project" value="InterPro"/>
</dbReference>
<evidence type="ECO:0000256" key="8">
    <source>
        <dbReference type="PROSITE-ProRule" id="PRU00472"/>
    </source>
</evidence>
<accession>A0A077YXI9</accession>
<dbReference type="SMART" id="SM00510">
    <property type="entry name" value="TFS2M"/>
    <property type="match status" value="1"/>
</dbReference>
<dbReference type="GO" id="GO:0003746">
    <property type="term" value="F:translation elongation factor activity"/>
    <property type="evidence" value="ECO:0007669"/>
    <property type="project" value="UniProtKB-KW"/>
</dbReference>
<evidence type="ECO:0000256" key="6">
    <source>
        <dbReference type="ARBA" id="ARBA00023242"/>
    </source>
</evidence>
<keyword evidence="6 9" id="KW-0539">Nucleus</keyword>
<keyword evidence="16" id="KW-1185">Reference proteome</keyword>
<keyword evidence="15" id="KW-0648">Protein biosynthesis</keyword>
<reference evidence="15" key="1">
    <citation type="submission" date="2014-01" db="EMBL/GenBank/DDBJ databases">
        <authorList>
            <person name="Aslett M."/>
        </authorList>
    </citation>
    <scope>NUCLEOTIDE SEQUENCE</scope>
</reference>
<dbReference type="Gene3D" id="1.10.472.30">
    <property type="entry name" value="Transcription elongation factor S-II, central domain"/>
    <property type="match status" value="1"/>
</dbReference>
<evidence type="ECO:0000259" key="12">
    <source>
        <dbReference type="PROSITE" id="PS51133"/>
    </source>
</evidence>
<dbReference type="Pfam" id="PF08711">
    <property type="entry name" value="Med26"/>
    <property type="match status" value="1"/>
</dbReference>
<evidence type="ECO:0000256" key="3">
    <source>
        <dbReference type="ARBA" id="ARBA00022723"/>
    </source>
</evidence>
<dbReference type="SUPFAM" id="SSF46942">
    <property type="entry name" value="Elongation factor TFIIS domain 2"/>
    <property type="match status" value="1"/>
</dbReference>
<protein>
    <recommendedName>
        <fullName evidence="10">Transcription elongation factor</fullName>
    </recommendedName>
</protein>
<evidence type="ECO:0000256" key="11">
    <source>
        <dbReference type="SAM" id="MobiDB-lite"/>
    </source>
</evidence>
<evidence type="ECO:0000256" key="5">
    <source>
        <dbReference type="ARBA" id="ARBA00022833"/>
    </source>
</evidence>
<dbReference type="InterPro" id="IPR035100">
    <property type="entry name" value="TF_IIS-typ"/>
</dbReference>